<organism evidence="2 3">
    <name type="scientific">Apostasia shenzhenica</name>
    <dbReference type="NCBI Taxonomy" id="1088818"/>
    <lineage>
        <taxon>Eukaryota</taxon>
        <taxon>Viridiplantae</taxon>
        <taxon>Streptophyta</taxon>
        <taxon>Embryophyta</taxon>
        <taxon>Tracheophyta</taxon>
        <taxon>Spermatophyta</taxon>
        <taxon>Magnoliopsida</taxon>
        <taxon>Liliopsida</taxon>
        <taxon>Asparagales</taxon>
        <taxon>Orchidaceae</taxon>
        <taxon>Apostasioideae</taxon>
        <taxon>Apostasia</taxon>
    </lineage>
</organism>
<dbReference type="Proteomes" id="UP000236161">
    <property type="component" value="Unassembled WGS sequence"/>
</dbReference>
<evidence type="ECO:0000313" key="2">
    <source>
        <dbReference type="EMBL" id="PKA55977.1"/>
    </source>
</evidence>
<feature type="coiled-coil region" evidence="1">
    <location>
        <begin position="36"/>
        <end position="63"/>
    </location>
</feature>
<name>A0A2I0AKA7_9ASPA</name>
<dbReference type="EMBL" id="KZ451976">
    <property type="protein sequence ID" value="PKA55977.1"/>
    <property type="molecule type" value="Genomic_DNA"/>
</dbReference>
<reference evidence="2 3" key="1">
    <citation type="journal article" date="2017" name="Nature">
        <title>The Apostasia genome and the evolution of orchids.</title>
        <authorList>
            <person name="Zhang G.Q."/>
            <person name="Liu K.W."/>
            <person name="Li Z."/>
            <person name="Lohaus R."/>
            <person name="Hsiao Y.Y."/>
            <person name="Niu S.C."/>
            <person name="Wang J.Y."/>
            <person name="Lin Y.C."/>
            <person name="Xu Q."/>
            <person name="Chen L.J."/>
            <person name="Yoshida K."/>
            <person name="Fujiwara S."/>
            <person name="Wang Z.W."/>
            <person name="Zhang Y.Q."/>
            <person name="Mitsuda N."/>
            <person name="Wang M."/>
            <person name="Liu G.H."/>
            <person name="Pecoraro L."/>
            <person name="Huang H.X."/>
            <person name="Xiao X.J."/>
            <person name="Lin M."/>
            <person name="Wu X.Y."/>
            <person name="Wu W.L."/>
            <person name="Chen Y.Y."/>
            <person name="Chang S.B."/>
            <person name="Sakamoto S."/>
            <person name="Ohme-Takagi M."/>
            <person name="Yagi M."/>
            <person name="Zeng S.J."/>
            <person name="Shen C.Y."/>
            <person name="Yeh C.M."/>
            <person name="Luo Y.B."/>
            <person name="Tsai W.C."/>
            <person name="Van de Peer Y."/>
            <person name="Liu Z.J."/>
        </authorList>
    </citation>
    <scope>NUCLEOTIDE SEQUENCE [LARGE SCALE GENOMIC DNA]</scope>
    <source>
        <strain evidence="3">cv. Shenzhen</strain>
        <tissue evidence="2">Stem</tissue>
    </source>
</reference>
<accession>A0A2I0AKA7</accession>
<evidence type="ECO:0000313" key="3">
    <source>
        <dbReference type="Proteomes" id="UP000236161"/>
    </source>
</evidence>
<dbReference type="AlphaFoldDB" id="A0A2I0AKA7"/>
<sequence>MPTRSGLEYTRSSSPIPMDPKLETILITFMARTDCLDDMKIKLDEVSDRVARLEVKRRTHTSEIEVDQPRRELRLVPIAPIPALIARPIETIGDQSSFFMKEVLNEFSTETFILPEALKLDSLPISIYIADPSLAEEYEKYEDEIHEEDSYMIEVKSQVEKIVIELSYKEERIIDAIEDTKSSYCSDNTIDHIKMIICHGRSVVNRFDLVEYTYAYLRFCENSTPIDQCRQMTHETEWWATRASNWCAVQFARYFWRTL</sequence>
<protein>
    <submittedName>
        <fullName evidence="2">Uncharacterized protein</fullName>
    </submittedName>
</protein>
<evidence type="ECO:0000256" key="1">
    <source>
        <dbReference type="SAM" id="Coils"/>
    </source>
</evidence>
<keyword evidence="1" id="KW-0175">Coiled coil</keyword>
<keyword evidence="3" id="KW-1185">Reference proteome</keyword>
<gene>
    <name evidence="2" type="ORF">AXF42_Ash014649</name>
</gene>
<proteinExistence type="predicted"/>